<gene>
    <name evidence="2" type="ORF">CVT25_002084</name>
</gene>
<keyword evidence="3" id="KW-1185">Reference proteome</keyword>
<organism evidence="2 3">
    <name type="scientific">Psilocybe cyanescens</name>
    <dbReference type="NCBI Taxonomy" id="93625"/>
    <lineage>
        <taxon>Eukaryota</taxon>
        <taxon>Fungi</taxon>
        <taxon>Dikarya</taxon>
        <taxon>Basidiomycota</taxon>
        <taxon>Agaricomycotina</taxon>
        <taxon>Agaricomycetes</taxon>
        <taxon>Agaricomycetidae</taxon>
        <taxon>Agaricales</taxon>
        <taxon>Agaricineae</taxon>
        <taxon>Strophariaceae</taxon>
        <taxon>Psilocybe</taxon>
    </lineage>
</organism>
<dbReference type="Gene3D" id="3.90.1590.10">
    <property type="entry name" value="glutathione-dependent formaldehyde- activating enzyme (gfa)"/>
    <property type="match status" value="3"/>
</dbReference>
<dbReference type="InParanoid" id="A0A409X958"/>
<name>A0A409X958_PSICY</name>
<reference evidence="2 3" key="1">
    <citation type="journal article" date="2018" name="Evol. Lett.">
        <title>Horizontal gene cluster transfer increased hallucinogenic mushroom diversity.</title>
        <authorList>
            <person name="Reynolds H.T."/>
            <person name="Vijayakumar V."/>
            <person name="Gluck-Thaler E."/>
            <person name="Korotkin H.B."/>
            <person name="Matheny P.B."/>
            <person name="Slot J.C."/>
        </authorList>
    </citation>
    <scope>NUCLEOTIDE SEQUENCE [LARGE SCALE GENOMIC DNA]</scope>
    <source>
        <strain evidence="2 3">2631</strain>
    </source>
</reference>
<protein>
    <submittedName>
        <fullName evidence="2">Uncharacterized protein</fullName>
    </submittedName>
</protein>
<dbReference type="PANTHER" id="PTHR33337:SF40">
    <property type="entry name" value="CENP-V_GFA DOMAIN-CONTAINING PROTEIN-RELATED"/>
    <property type="match status" value="1"/>
</dbReference>
<dbReference type="OrthoDB" id="5422068at2759"/>
<dbReference type="SUPFAM" id="SSF51316">
    <property type="entry name" value="Mss4-like"/>
    <property type="match status" value="3"/>
</dbReference>
<dbReference type="InterPro" id="IPR011057">
    <property type="entry name" value="Mss4-like_sf"/>
</dbReference>
<dbReference type="AlphaFoldDB" id="A0A409X958"/>
<dbReference type="STRING" id="93625.A0A409X958"/>
<sequence>MTLTYVNASCHCGLNAFRVAFETTSLPVVDDLCHCTTCRHVSGQMGVHQTTIVGPPLARDTRRSGSRSHSASRSTSRSRQGSDEGLLHHHPNGNANANGNGDTAKNTKATLLTPPTIEITDAPEVPYDLSELTKYETYSPDVTRYFCSSCSALLFWVPHRPSEEDHWTVSTGALERTDGVVKLGYHIWIGDTLDGGLADHLRTVDGVQLTWFKGEPGSEELPVGWNAVEKRVTSNTIDAKEELLHAHCHCGMIKFAITRPTEASLLPSAPYPDLLYPHNTSHLSKISNLHDEKWWLRPANLSTPTKYLAGHCMCNTCRLTSGFEIQSWAFVPLVNIVTPDTGEPLRLAKEGSRPAGLKQYITSTGKYRESCRTCGATVFSWQIDNADLVSVSVALLDDKKSGVRAENWLEWQRNRVSFKEKAVSQSIAKGLEETMRAI</sequence>
<proteinExistence type="predicted"/>
<feature type="region of interest" description="Disordered" evidence="1">
    <location>
        <begin position="49"/>
        <end position="108"/>
    </location>
</feature>
<dbReference type="EMBL" id="NHYD01002305">
    <property type="protein sequence ID" value="PPQ87333.1"/>
    <property type="molecule type" value="Genomic_DNA"/>
</dbReference>
<dbReference type="PANTHER" id="PTHR33337">
    <property type="entry name" value="GFA DOMAIN-CONTAINING PROTEIN"/>
    <property type="match status" value="1"/>
</dbReference>
<dbReference type="Proteomes" id="UP000283269">
    <property type="component" value="Unassembled WGS sequence"/>
</dbReference>
<accession>A0A409X958</accession>
<evidence type="ECO:0000256" key="1">
    <source>
        <dbReference type="SAM" id="MobiDB-lite"/>
    </source>
</evidence>
<feature type="compositionally biased region" description="Low complexity" evidence="1">
    <location>
        <begin position="92"/>
        <end position="101"/>
    </location>
</feature>
<comment type="caution">
    <text evidence="2">The sequence shown here is derived from an EMBL/GenBank/DDBJ whole genome shotgun (WGS) entry which is preliminary data.</text>
</comment>
<evidence type="ECO:0000313" key="2">
    <source>
        <dbReference type="EMBL" id="PPQ87333.1"/>
    </source>
</evidence>
<feature type="compositionally biased region" description="Low complexity" evidence="1">
    <location>
        <begin position="67"/>
        <end position="79"/>
    </location>
</feature>
<evidence type="ECO:0000313" key="3">
    <source>
        <dbReference type="Proteomes" id="UP000283269"/>
    </source>
</evidence>